<evidence type="ECO:0000313" key="1">
    <source>
        <dbReference type="EMBL" id="TVU16567.1"/>
    </source>
</evidence>
<keyword evidence="2" id="KW-1185">Reference proteome</keyword>
<sequence>MAFVYRKTQKLGKIQFIAGPEGFTLCRRDEYGVVNLKKKVMVKGTNLYREFRLRLEARKLTEAYNLLKGRGLVSWAAYEEHRESIKGSSACS</sequence>
<organism evidence="1 2">
    <name type="scientific">Eragrostis curvula</name>
    <name type="common">weeping love grass</name>
    <dbReference type="NCBI Taxonomy" id="38414"/>
    <lineage>
        <taxon>Eukaryota</taxon>
        <taxon>Viridiplantae</taxon>
        <taxon>Streptophyta</taxon>
        <taxon>Embryophyta</taxon>
        <taxon>Tracheophyta</taxon>
        <taxon>Spermatophyta</taxon>
        <taxon>Magnoliopsida</taxon>
        <taxon>Liliopsida</taxon>
        <taxon>Poales</taxon>
        <taxon>Poaceae</taxon>
        <taxon>PACMAD clade</taxon>
        <taxon>Chloridoideae</taxon>
        <taxon>Eragrostideae</taxon>
        <taxon>Eragrostidinae</taxon>
        <taxon>Eragrostis</taxon>
    </lineage>
</organism>
<name>A0A5J9TZH3_9POAL</name>
<evidence type="ECO:0000313" key="2">
    <source>
        <dbReference type="Proteomes" id="UP000324897"/>
    </source>
</evidence>
<proteinExistence type="predicted"/>
<dbReference type="EMBL" id="RWGY01000031">
    <property type="protein sequence ID" value="TVU16567.1"/>
    <property type="molecule type" value="Genomic_DNA"/>
</dbReference>
<dbReference type="Proteomes" id="UP000324897">
    <property type="component" value="Unassembled WGS sequence"/>
</dbReference>
<accession>A0A5J9TZH3</accession>
<dbReference type="AlphaFoldDB" id="A0A5J9TZH3"/>
<gene>
    <name evidence="1" type="ORF">EJB05_40138</name>
</gene>
<reference evidence="1 2" key="1">
    <citation type="journal article" date="2019" name="Sci. Rep.">
        <title>A high-quality genome of Eragrostis curvula grass provides insights into Poaceae evolution and supports new strategies to enhance forage quality.</title>
        <authorList>
            <person name="Carballo J."/>
            <person name="Santos B.A.C.M."/>
            <person name="Zappacosta D."/>
            <person name="Garbus I."/>
            <person name="Selva J.P."/>
            <person name="Gallo C.A."/>
            <person name="Diaz A."/>
            <person name="Albertini E."/>
            <person name="Caccamo M."/>
            <person name="Echenique V."/>
        </authorList>
    </citation>
    <scope>NUCLEOTIDE SEQUENCE [LARGE SCALE GENOMIC DNA]</scope>
    <source>
        <strain evidence="2">cv. Victoria</strain>
        <tissue evidence="1">Leaf</tissue>
    </source>
</reference>
<comment type="caution">
    <text evidence="1">The sequence shown here is derived from an EMBL/GenBank/DDBJ whole genome shotgun (WGS) entry which is preliminary data.</text>
</comment>
<protein>
    <submittedName>
        <fullName evidence="1">Uncharacterized protein</fullName>
    </submittedName>
</protein>
<dbReference type="Gramene" id="TVU16567">
    <property type="protein sequence ID" value="TVU16567"/>
    <property type="gene ID" value="EJB05_40138"/>
</dbReference>
<dbReference type="OrthoDB" id="692699at2759"/>